<dbReference type="PANTHER" id="PTHR30487">
    <property type="entry name" value="TYPE 4 PREPILIN-LIKE PROTEINS LEADER PEPTIDE-PROCESSING ENZYME"/>
    <property type="match status" value="1"/>
</dbReference>
<keyword evidence="2" id="KW-1133">Transmembrane helix</keyword>
<dbReference type="Pfam" id="PF01478">
    <property type="entry name" value="Peptidase_A24"/>
    <property type="match status" value="1"/>
</dbReference>
<evidence type="ECO:0000256" key="1">
    <source>
        <dbReference type="ARBA" id="ARBA00005801"/>
    </source>
</evidence>
<evidence type="ECO:0000256" key="2">
    <source>
        <dbReference type="SAM" id="Phobius"/>
    </source>
</evidence>
<dbReference type="GO" id="GO:0004190">
    <property type="term" value="F:aspartic-type endopeptidase activity"/>
    <property type="evidence" value="ECO:0007669"/>
    <property type="project" value="InterPro"/>
</dbReference>
<keyword evidence="4" id="KW-0808">Transferase</keyword>
<proteinExistence type="inferred from homology"/>
<feature type="domain" description="Prepilin type IV endopeptidase peptidase" evidence="3">
    <location>
        <begin position="10"/>
        <end position="112"/>
    </location>
</feature>
<dbReference type="Gene3D" id="1.20.120.1220">
    <property type="match status" value="1"/>
</dbReference>
<evidence type="ECO:0000313" key="4">
    <source>
        <dbReference type="EMBL" id="TCS74243.1"/>
    </source>
</evidence>
<dbReference type="AlphaFoldDB" id="A0A4R3K113"/>
<dbReference type="InterPro" id="IPR000045">
    <property type="entry name" value="Prepilin_IV_endopep_pep"/>
</dbReference>
<organism evidence="4 5">
    <name type="scientific">Muricomes intestini</name>
    <dbReference type="NCBI Taxonomy" id="1796634"/>
    <lineage>
        <taxon>Bacteria</taxon>
        <taxon>Bacillati</taxon>
        <taxon>Bacillota</taxon>
        <taxon>Clostridia</taxon>
        <taxon>Lachnospirales</taxon>
        <taxon>Lachnospiraceae</taxon>
        <taxon>Muricomes</taxon>
    </lineage>
</organism>
<protein>
    <submittedName>
        <fullName evidence="4">Leader peptidase (Prepilin peptidase)/N-methyltransferase</fullName>
    </submittedName>
</protein>
<dbReference type="RefSeq" id="WP_165920985.1">
    <property type="nucleotide sequence ID" value="NZ_DAIQXH010000069.1"/>
</dbReference>
<dbReference type="GO" id="GO:0008168">
    <property type="term" value="F:methyltransferase activity"/>
    <property type="evidence" value="ECO:0007669"/>
    <property type="project" value="UniProtKB-KW"/>
</dbReference>
<evidence type="ECO:0000259" key="3">
    <source>
        <dbReference type="Pfam" id="PF01478"/>
    </source>
</evidence>
<feature type="transmembrane region" description="Helical" evidence="2">
    <location>
        <begin position="33"/>
        <end position="51"/>
    </location>
</feature>
<keyword evidence="2" id="KW-0472">Membrane</keyword>
<reference evidence="4 5" key="1">
    <citation type="submission" date="2019-03" db="EMBL/GenBank/DDBJ databases">
        <title>Genomic Encyclopedia of Type Strains, Phase IV (KMG-IV): sequencing the most valuable type-strain genomes for metagenomic binning, comparative biology and taxonomic classification.</title>
        <authorList>
            <person name="Goeker M."/>
        </authorList>
    </citation>
    <scope>NUCLEOTIDE SEQUENCE [LARGE SCALE GENOMIC DNA]</scope>
    <source>
        <strain evidence="4 5">DSM 29489</strain>
    </source>
</reference>
<dbReference type="EMBL" id="SLZZ01000041">
    <property type="protein sequence ID" value="TCS74243.1"/>
    <property type="molecule type" value="Genomic_DNA"/>
</dbReference>
<keyword evidence="5" id="KW-1185">Reference proteome</keyword>
<keyword evidence="4" id="KW-0489">Methyltransferase</keyword>
<dbReference type="PANTHER" id="PTHR30487:SF0">
    <property type="entry name" value="PREPILIN LEADER PEPTIDASE_N-METHYLTRANSFERASE-RELATED"/>
    <property type="match status" value="1"/>
</dbReference>
<keyword evidence="2" id="KW-0812">Transmembrane</keyword>
<dbReference type="GO" id="GO:0006465">
    <property type="term" value="P:signal peptide processing"/>
    <property type="evidence" value="ECO:0007669"/>
    <property type="project" value="TreeGrafter"/>
</dbReference>
<dbReference type="InterPro" id="IPR050882">
    <property type="entry name" value="Prepilin_peptidase/N-MTase"/>
</dbReference>
<evidence type="ECO:0000313" key="5">
    <source>
        <dbReference type="Proteomes" id="UP000295726"/>
    </source>
</evidence>
<feature type="transmembrane region" description="Helical" evidence="2">
    <location>
        <begin position="85"/>
        <end position="113"/>
    </location>
</feature>
<gene>
    <name evidence="4" type="ORF">EDD59_1415</name>
</gene>
<comment type="caution">
    <text evidence="4">The sequence shown here is derived from an EMBL/GenBank/DDBJ whole genome shotgun (WGS) entry which is preliminary data.</text>
</comment>
<feature type="transmembrane region" description="Helical" evidence="2">
    <location>
        <begin position="57"/>
        <end position="73"/>
    </location>
</feature>
<dbReference type="Proteomes" id="UP000295726">
    <property type="component" value="Unassembled WGS sequence"/>
</dbReference>
<sequence>MAYLKGAGIILFLALLLYIAWTDYKIKRIPDKYTAALLLWGIIWARFYPAVPLQDRVAGGTVVSGILLILSLIRPGCFGGGDIKLMAAAGILTGLNRNIWAFVLAVLLAGIHVCRKLLVPLPPDSKRRRESFAFGPFLCVGIIAAILFGDCLTDWFWHG</sequence>
<name>A0A4R3K113_9FIRM</name>
<dbReference type="GO" id="GO:0005886">
    <property type="term" value="C:plasma membrane"/>
    <property type="evidence" value="ECO:0007669"/>
    <property type="project" value="TreeGrafter"/>
</dbReference>
<feature type="transmembrane region" description="Helical" evidence="2">
    <location>
        <begin position="133"/>
        <end position="157"/>
    </location>
</feature>
<feature type="transmembrane region" description="Helical" evidence="2">
    <location>
        <begin position="6"/>
        <end position="21"/>
    </location>
</feature>
<comment type="similarity">
    <text evidence="1">Belongs to the peptidase A24 family.</text>
</comment>
<accession>A0A4R3K113</accession>
<dbReference type="GO" id="GO:0032259">
    <property type="term" value="P:methylation"/>
    <property type="evidence" value="ECO:0007669"/>
    <property type="project" value="UniProtKB-KW"/>
</dbReference>